<accession>A0ABN2R9Z7</accession>
<evidence type="ECO:0000256" key="1">
    <source>
        <dbReference type="ARBA" id="ARBA00004141"/>
    </source>
</evidence>
<feature type="transmembrane region" description="Helical" evidence="8">
    <location>
        <begin position="427"/>
        <end position="446"/>
    </location>
</feature>
<dbReference type="EMBL" id="BAAAPU010000001">
    <property type="protein sequence ID" value="GAA1965877.1"/>
    <property type="molecule type" value="Genomic_DNA"/>
</dbReference>
<feature type="transmembrane region" description="Helical" evidence="8">
    <location>
        <begin position="404"/>
        <end position="421"/>
    </location>
</feature>
<feature type="transmembrane region" description="Helical" evidence="8">
    <location>
        <begin position="84"/>
        <end position="102"/>
    </location>
</feature>
<evidence type="ECO:0000313" key="9">
    <source>
        <dbReference type="EMBL" id="GAA1965877.1"/>
    </source>
</evidence>
<evidence type="ECO:0000256" key="4">
    <source>
        <dbReference type="ARBA" id="ARBA00022692"/>
    </source>
</evidence>
<protein>
    <submittedName>
        <fullName evidence="9">Solute carrier family 23 protein</fullName>
    </submittedName>
</protein>
<feature type="transmembrane region" description="Helical" evidence="8">
    <location>
        <begin position="168"/>
        <end position="184"/>
    </location>
</feature>
<organism evidence="9 10">
    <name type="scientific">Terrabacter lapilli</name>
    <dbReference type="NCBI Taxonomy" id="436231"/>
    <lineage>
        <taxon>Bacteria</taxon>
        <taxon>Bacillati</taxon>
        <taxon>Actinomycetota</taxon>
        <taxon>Actinomycetes</taxon>
        <taxon>Micrococcales</taxon>
        <taxon>Intrasporangiaceae</taxon>
        <taxon>Terrabacter</taxon>
    </lineage>
</organism>
<evidence type="ECO:0000256" key="5">
    <source>
        <dbReference type="ARBA" id="ARBA00022989"/>
    </source>
</evidence>
<gene>
    <name evidence="9" type="ORF">GCM10009817_02090</name>
</gene>
<evidence type="ECO:0000256" key="7">
    <source>
        <dbReference type="SAM" id="MobiDB-lite"/>
    </source>
</evidence>
<dbReference type="PANTHER" id="PTHR42810">
    <property type="entry name" value="PURINE PERMEASE C1399.01C-RELATED"/>
    <property type="match status" value="1"/>
</dbReference>
<comment type="caution">
    <text evidence="9">The sequence shown here is derived from an EMBL/GenBank/DDBJ whole genome shotgun (WGS) entry which is preliminary data.</text>
</comment>
<evidence type="ECO:0000256" key="6">
    <source>
        <dbReference type="ARBA" id="ARBA00023136"/>
    </source>
</evidence>
<feature type="transmembrane region" description="Helical" evidence="8">
    <location>
        <begin position="259"/>
        <end position="281"/>
    </location>
</feature>
<feature type="transmembrane region" description="Helical" evidence="8">
    <location>
        <begin position="141"/>
        <end position="162"/>
    </location>
</feature>
<sequence length="497" mass="51274">MALGLGWKLHGDGKTMGPDDVVAPDERLSWGKTVGLGAQHVVAMFGATFVFPLLMGLNAQLAIMMSGVATICFLLIVGGKVPSYLGTSASFVGAVIAIRAQGGTSATVTGAILVAGAVLALVGVIIHFLGSGVLHKLLPPVVTGAVVMLIGFNLAPVVASVYWPQDQWVAVLVMLFVVVCAVAFKGFISRIAVFLALIFGYVISWLFDKVFGQITAYDAGAGKITTHFRTNFDKVASESWFGLPPTSTTGADGKEIVGIHAPSFSVAAILLVLPAVIALIAENTGHVKAVAEMTRADLDPYMGRAIAADGIGTVIASSVGGSPTTTYAENIGVMAATRVYSTAAYYVAAIVAIIFGLSPKFGALVASVPGGVLGGITVVLYGMIGLLGAKIWKENGVDFGNPINLVPVAAGIVIGIGNVSLKFTDNFTLGGIALGTIVAIGAYHLARVLAPEDLRRRADAAGGTMISLGEREGDYGDADGVDDLYQDRPGGPDLRRR</sequence>
<feature type="transmembrane region" description="Helical" evidence="8">
    <location>
        <begin position="108"/>
        <end position="129"/>
    </location>
</feature>
<reference evidence="9 10" key="1">
    <citation type="journal article" date="2019" name="Int. J. Syst. Evol. Microbiol.">
        <title>The Global Catalogue of Microorganisms (GCM) 10K type strain sequencing project: providing services to taxonomists for standard genome sequencing and annotation.</title>
        <authorList>
            <consortium name="The Broad Institute Genomics Platform"/>
            <consortium name="The Broad Institute Genome Sequencing Center for Infectious Disease"/>
            <person name="Wu L."/>
            <person name="Ma J."/>
        </authorList>
    </citation>
    <scope>NUCLEOTIDE SEQUENCE [LARGE SCALE GENOMIC DNA]</scope>
    <source>
        <strain evidence="9 10">JCM 15628</strain>
    </source>
</reference>
<evidence type="ECO:0000256" key="8">
    <source>
        <dbReference type="SAM" id="Phobius"/>
    </source>
</evidence>
<keyword evidence="5 8" id="KW-1133">Transmembrane helix</keyword>
<proteinExistence type="inferred from homology"/>
<keyword evidence="10" id="KW-1185">Reference proteome</keyword>
<comment type="similarity">
    <text evidence="2">Belongs to the nucleobase:cation symporter-2 (NCS2) (TC 2.A.40) family.</text>
</comment>
<feature type="transmembrane region" description="Helical" evidence="8">
    <location>
        <begin position="34"/>
        <end position="53"/>
    </location>
</feature>
<feature type="region of interest" description="Disordered" evidence="7">
    <location>
        <begin position="470"/>
        <end position="497"/>
    </location>
</feature>
<keyword evidence="6 8" id="KW-0472">Membrane</keyword>
<feature type="transmembrane region" description="Helical" evidence="8">
    <location>
        <begin position="191"/>
        <end position="207"/>
    </location>
</feature>
<dbReference type="InterPro" id="IPR006043">
    <property type="entry name" value="NCS2"/>
</dbReference>
<keyword evidence="4 8" id="KW-0812">Transmembrane</keyword>
<feature type="compositionally biased region" description="Acidic residues" evidence="7">
    <location>
        <begin position="475"/>
        <end position="484"/>
    </location>
</feature>
<feature type="transmembrane region" description="Helical" evidence="8">
    <location>
        <begin position="343"/>
        <end position="366"/>
    </location>
</feature>
<evidence type="ECO:0000256" key="2">
    <source>
        <dbReference type="ARBA" id="ARBA00008821"/>
    </source>
</evidence>
<evidence type="ECO:0000313" key="10">
    <source>
        <dbReference type="Proteomes" id="UP001500013"/>
    </source>
</evidence>
<name>A0ABN2R9Z7_9MICO</name>
<comment type="subcellular location">
    <subcellularLocation>
        <location evidence="1">Membrane</location>
        <topology evidence="1">Multi-pass membrane protein</topology>
    </subcellularLocation>
</comment>
<dbReference type="Pfam" id="PF00860">
    <property type="entry name" value="Xan_ur_permease"/>
    <property type="match status" value="1"/>
</dbReference>
<evidence type="ECO:0000256" key="3">
    <source>
        <dbReference type="ARBA" id="ARBA00022448"/>
    </source>
</evidence>
<keyword evidence="3" id="KW-0813">Transport</keyword>
<feature type="transmembrane region" description="Helical" evidence="8">
    <location>
        <begin position="372"/>
        <end position="392"/>
    </location>
</feature>
<dbReference type="Proteomes" id="UP001500013">
    <property type="component" value="Unassembled WGS sequence"/>
</dbReference>
<dbReference type="PANTHER" id="PTHR42810:SF2">
    <property type="entry name" value="PURINE PERMEASE C1399.01C-RELATED"/>
    <property type="match status" value="1"/>
</dbReference>